<comment type="caution">
    <text evidence="4">The sequence shown here is derived from an EMBL/GenBank/DDBJ whole genome shotgun (WGS) entry which is preliminary data.</text>
</comment>
<evidence type="ECO:0000256" key="2">
    <source>
        <dbReference type="ARBA" id="ARBA00022679"/>
    </source>
</evidence>
<dbReference type="NCBIfam" id="TIGR00696">
    <property type="entry name" value="wecG_tagA_cpsF"/>
    <property type="match status" value="1"/>
</dbReference>
<keyword evidence="1" id="KW-0328">Glycosyltransferase</keyword>
<sequence>MNVLNVRIDNLSITEVLEKVTEFLNSNKSHKIFTPNPEILVDAQKDNYFKTVLNSGDLNVCDGTGLKLAMWLPHSFQEGVGLPDMPSRQAGGVAEADETPANSTGLRPPPLRKRRITRYPGIDLMHDICAFAEKTNKSVYLLGSGSEEVIRKTGDELRKKFKNLQIVGLNKGMKIKRLKDYKISYDKEENDEIVQQIIMSAPDILFVAFGHGKQEKWINENLKDLPSVRIAMGVGGAFDYISGTVKRAPLFLRQIGLEWLYRLIKQPQRIKRIWKATVVFIYYLCFHKKV</sequence>
<evidence type="ECO:0000313" key="4">
    <source>
        <dbReference type="EMBL" id="KKQ28117.1"/>
    </source>
</evidence>
<dbReference type="Pfam" id="PF03808">
    <property type="entry name" value="Glyco_tran_WecG"/>
    <property type="match status" value="1"/>
</dbReference>
<dbReference type="EMBL" id="LBSX01000002">
    <property type="protein sequence ID" value="KKQ28117.1"/>
    <property type="molecule type" value="Genomic_DNA"/>
</dbReference>
<reference evidence="4 5" key="1">
    <citation type="journal article" date="2015" name="Nature">
        <title>rRNA introns, odd ribosomes, and small enigmatic genomes across a large radiation of phyla.</title>
        <authorList>
            <person name="Brown C.T."/>
            <person name="Hug L.A."/>
            <person name="Thomas B.C."/>
            <person name="Sharon I."/>
            <person name="Castelle C.J."/>
            <person name="Singh A."/>
            <person name="Wilkins M.J."/>
            <person name="Williams K.H."/>
            <person name="Banfield J.F."/>
        </authorList>
    </citation>
    <scope>NUCLEOTIDE SEQUENCE [LARGE SCALE GENOMIC DNA]</scope>
</reference>
<keyword evidence="2 4" id="KW-0808">Transferase</keyword>
<dbReference type="Proteomes" id="UP000034849">
    <property type="component" value="Unassembled WGS sequence"/>
</dbReference>
<protein>
    <submittedName>
        <fullName evidence="4">N-acetylmannosaminyltransferase TagA</fullName>
    </submittedName>
</protein>
<accession>A0A0G0GDS0</accession>
<dbReference type="STRING" id="1619046.US42_C0002G0072"/>
<name>A0A0G0GDS0_9BACT</name>
<dbReference type="PANTHER" id="PTHR34136">
    <property type="match status" value="1"/>
</dbReference>
<dbReference type="PATRIC" id="fig|1619046.3.peg.183"/>
<evidence type="ECO:0000256" key="3">
    <source>
        <dbReference type="SAM" id="MobiDB-lite"/>
    </source>
</evidence>
<dbReference type="PANTHER" id="PTHR34136:SF1">
    <property type="entry name" value="UDP-N-ACETYL-D-MANNOSAMINURONIC ACID TRANSFERASE"/>
    <property type="match status" value="1"/>
</dbReference>
<evidence type="ECO:0000313" key="5">
    <source>
        <dbReference type="Proteomes" id="UP000034849"/>
    </source>
</evidence>
<dbReference type="CDD" id="cd06533">
    <property type="entry name" value="Glyco_transf_WecG_TagA"/>
    <property type="match status" value="1"/>
</dbReference>
<feature type="region of interest" description="Disordered" evidence="3">
    <location>
        <begin position="86"/>
        <end position="112"/>
    </location>
</feature>
<proteinExistence type="predicted"/>
<evidence type="ECO:0000256" key="1">
    <source>
        <dbReference type="ARBA" id="ARBA00022676"/>
    </source>
</evidence>
<dbReference type="AlphaFoldDB" id="A0A0G0GDS0"/>
<dbReference type="GO" id="GO:0016758">
    <property type="term" value="F:hexosyltransferase activity"/>
    <property type="evidence" value="ECO:0007669"/>
    <property type="project" value="TreeGrafter"/>
</dbReference>
<gene>
    <name evidence="4" type="ORF">US42_C0002G0072</name>
</gene>
<organism evidence="4 5">
    <name type="scientific">Candidatus Magasanikbacteria bacterium GW2011_GWC2_37_14</name>
    <dbReference type="NCBI Taxonomy" id="1619046"/>
    <lineage>
        <taxon>Bacteria</taxon>
        <taxon>Candidatus Magasanikiibacteriota</taxon>
    </lineage>
</organism>
<dbReference type="InterPro" id="IPR004629">
    <property type="entry name" value="WecG_TagA_CpsF"/>
</dbReference>